<feature type="domain" description="DUF7026" evidence="1">
    <location>
        <begin position="92"/>
        <end position="141"/>
    </location>
</feature>
<dbReference type="Pfam" id="PF22950">
    <property type="entry name" value="DUF7026"/>
    <property type="match status" value="1"/>
</dbReference>
<dbReference type="InterPro" id="IPR054290">
    <property type="entry name" value="DUF7026"/>
</dbReference>
<name>A0AA39SHK8_ACESA</name>
<proteinExistence type="predicted"/>
<reference evidence="2" key="2">
    <citation type="submission" date="2023-06" db="EMBL/GenBank/DDBJ databases">
        <authorList>
            <person name="Swenson N.G."/>
            <person name="Wegrzyn J.L."/>
            <person name="Mcevoy S.L."/>
        </authorList>
    </citation>
    <scope>NUCLEOTIDE SEQUENCE</scope>
    <source>
        <strain evidence="2">NS2018</strain>
        <tissue evidence="2">Leaf</tissue>
    </source>
</reference>
<organism evidence="2 3">
    <name type="scientific">Acer saccharum</name>
    <name type="common">Sugar maple</name>
    <dbReference type="NCBI Taxonomy" id="4024"/>
    <lineage>
        <taxon>Eukaryota</taxon>
        <taxon>Viridiplantae</taxon>
        <taxon>Streptophyta</taxon>
        <taxon>Embryophyta</taxon>
        <taxon>Tracheophyta</taxon>
        <taxon>Spermatophyta</taxon>
        <taxon>Magnoliopsida</taxon>
        <taxon>eudicotyledons</taxon>
        <taxon>Gunneridae</taxon>
        <taxon>Pentapetalae</taxon>
        <taxon>rosids</taxon>
        <taxon>malvids</taxon>
        <taxon>Sapindales</taxon>
        <taxon>Sapindaceae</taxon>
        <taxon>Hippocastanoideae</taxon>
        <taxon>Acereae</taxon>
        <taxon>Acer</taxon>
    </lineage>
</organism>
<protein>
    <recommendedName>
        <fullName evidence="1">DUF7026 domain-containing protein</fullName>
    </recommendedName>
</protein>
<evidence type="ECO:0000313" key="3">
    <source>
        <dbReference type="Proteomes" id="UP001168877"/>
    </source>
</evidence>
<keyword evidence="3" id="KW-1185">Reference proteome</keyword>
<accession>A0AA39SHK8</accession>
<gene>
    <name evidence="2" type="ORF">LWI29_017786</name>
</gene>
<evidence type="ECO:0000259" key="1">
    <source>
        <dbReference type="Pfam" id="PF22950"/>
    </source>
</evidence>
<comment type="caution">
    <text evidence="2">The sequence shown here is derived from an EMBL/GenBank/DDBJ whole genome shotgun (WGS) entry which is preliminary data.</text>
</comment>
<dbReference type="EMBL" id="JAUESC010000381">
    <property type="protein sequence ID" value="KAK0589725.1"/>
    <property type="molecule type" value="Genomic_DNA"/>
</dbReference>
<reference evidence="2" key="1">
    <citation type="journal article" date="2022" name="Plant J.">
        <title>Strategies of tolerance reflected in two North American maple genomes.</title>
        <authorList>
            <person name="McEvoy S.L."/>
            <person name="Sezen U.U."/>
            <person name="Trouern-Trend A."/>
            <person name="McMahon S.M."/>
            <person name="Schaberg P.G."/>
            <person name="Yang J."/>
            <person name="Wegrzyn J.L."/>
            <person name="Swenson N.G."/>
        </authorList>
    </citation>
    <scope>NUCLEOTIDE SEQUENCE</scope>
    <source>
        <strain evidence="2">NS2018</strain>
    </source>
</reference>
<sequence>MKQTSFSSSPKHKTPSIFLTVPYSHYSEKPQMALRINLLSPNPLPQSLKFQSNPNRPRTLILCTSNNSNSSSISDSELASDLAKINTHLLHKQEAMNKSKELLFADLCQFLDLKEDQVKNKWSKIDEDEKWDLVKGFVSEWGVNFHPLSARSIKELIEEYLLEEEKQPSPSSTSTSTAGSLLFSGLKRLLS</sequence>
<evidence type="ECO:0000313" key="2">
    <source>
        <dbReference type="EMBL" id="KAK0589725.1"/>
    </source>
</evidence>
<dbReference type="Proteomes" id="UP001168877">
    <property type="component" value="Unassembled WGS sequence"/>
</dbReference>
<dbReference type="AlphaFoldDB" id="A0AA39SHK8"/>